<dbReference type="GO" id="GO:0016829">
    <property type="term" value="F:lyase activity"/>
    <property type="evidence" value="ECO:0007669"/>
    <property type="project" value="InterPro"/>
</dbReference>
<organism evidence="5 6">
    <name type="scientific">Azospirillum brasilense</name>
    <dbReference type="NCBI Taxonomy" id="192"/>
    <lineage>
        <taxon>Bacteria</taxon>
        <taxon>Pseudomonadati</taxon>
        <taxon>Pseudomonadota</taxon>
        <taxon>Alphaproteobacteria</taxon>
        <taxon>Rhodospirillales</taxon>
        <taxon>Azospirillaceae</taxon>
        <taxon>Azospirillum</taxon>
    </lineage>
</organism>
<feature type="compositionally biased region" description="Polar residues" evidence="2">
    <location>
        <begin position="10"/>
        <end position="24"/>
    </location>
</feature>
<evidence type="ECO:0000256" key="1">
    <source>
        <dbReference type="ARBA" id="ARBA00006174"/>
    </source>
</evidence>
<geneLocation type="plasmid" evidence="5 6">
    <name>p1</name>
</geneLocation>
<gene>
    <name evidence="5" type="ORF">D3868_21225</name>
</gene>
<feature type="region of interest" description="Disordered" evidence="2">
    <location>
        <begin position="1"/>
        <end position="24"/>
    </location>
</feature>
<sequence length="555" mass="59270">MVSAKALSYESPTLPTEGSQTPPARSFCTNVPDRPTLLHALLYNVNAYGVDRSAFDFMCLAEYRSLPFPTERTMPSTTVAVSRFFSEFQLKDAPDVVRHEAKRILLDTLGCLAGGRACEIAPTSDKLALLLGQRLATGGSTLIGQGGTTLLSAVYGNARIANALDFDETFPVGVHFGVAAVAAALAMAEERGASGADVLRAVIVGYELGARIATYIGPMTEVVDGEVKGFSKVWGVAAPVVLAAMGAAAAIARLDEGQFAQAIGLAVSNSPLPAGALWSNAVDLPNCKYCDAGWCAVAGVFAVLSIEAGSTGFTDALDGPYGLARMCGVQNFVEESLTADLGKTWLIPNATYKPWPTCRFTHYPLTSLARILRRETIAPNEIEEVVIETGPMAASARFTKPLPRTFASRSFSYPHMVAMLIRGVPAGPAWLDAQFVTAPDTLSIAEKVRVVAHERGNDFAHTMEANQIRTMPGGVLVRTARGEFRDEDDFALGDPWSEHSRLSDADLTEKFLGMCGSGAADIVGRVFDIEHEPSAHSLMQRLNECLEENTRADTA</sequence>
<evidence type="ECO:0000256" key="2">
    <source>
        <dbReference type="SAM" id="MobiDB-lite"/>
    </source>
</evidence>
<dbReference type="Proteomes" id="UP000298774">
    <property type="component" value="Plasmid p1"/>
</dbReference>
<proteinExistence type="inferred from homology"/>
<dbReference type="PANTHER" id="PTHR16943">
    <property type="entry name" value="2-METHYLCITRATE DEHYDRATASE-RELATED"/>
    <property type="match status" value="1"/>
</dbReference>
<evidence type="ECO:0000313" key="5">
    <source>
        <dbReference type="EMBL" id="QCO11498.1"/>
    </source>
</evidence>
<evidence type="ECO:0000313" key="6">
    <source>
        <dbReference type="Proteomes" id="UP000298774"/>
    </source>
</evidence>
<feature type="domain" description="MmgE/PrpD C-terminal" evidence="4">
    <location>
        <begin position="355"/>
        <end position="516"/>
    </location>
</feature>
<dbReference type="Gene3D" id="1.10.4100.10">
    <property type="entry name" value="2-methylcitrate dehydratase PrpD"/>
    <property type="match status" value="1"/>
</dbReference>
<comment type="similarity">
    <text evidence="1">Belongs to the PrpD family.</text>
</comment>
<dbReference type="Pfam" id="PF03972">
    <property type="entry name" value="MmgE_PrpD_N"/>
    <property type="match status" value="1"/>
</dbReference>
<feature type="domain" description="MmgE/PrpD N-terminal" evidence="3">
    <location>
        <begin position="82"/>
        <end position="327"/>
    </location>
</feature>
<dbReference type="InterPro" id="IPR042188">
    <property type="entry name" value="MmgE/PrpD_sf_2"/>
</dbReference>
<dbReference type="Pfam" id="PF19305">
    <property type="entry name" value="MmgE_PrpD_C"/>
    <property type="match status" value="1"/>
</dbReference>
<dbReference type="Gene3D" id="3.30.1330.120">
    <property type="entry name" value="2-methylcitrate dehydratase PrpD"/>
    <property type="match status" value="1"/>
</dbReference>
<keyword evidence="5" id="KW-0614">Plasmid</keyword>
<dbReference type="SUPFAM" id="SSF103378">
    <property type="entry name" value="2-methylcitrate dehydratase PrpD"/>
    <property type="match status" value="1"/>
</dbReference>
<dbReference type="AlphaFoldDB" id="A0A4D8QKI5"/>
<dbReference type="InterPro" id="IPR036148">
    <property type="entry name" value="MmgE/PrpD_sf"/>
</dbReference>
<evidence type="ECO:0000259" key="4">
    <source>
        <dbReference type="Pfam" id="PF19305"/>
    </source>
</evidence>
<dbReference type="PANTHER" id="PTHR16943:SF8">
    <property type="entry name" value="2-METHYLCITRATE DEHYDRATASE"/>
    <property type="match status" value="1"/>
</dbReference>
<reference evidence="5 6" key="1">
    <citation type="submission" date="2018-09" db="EMBL/GenBank/DDBJ databases">
        <title>Whole genome based analysis of evolution and adaptive divergence in Indian and Brazilian strains of Azospirillum brasilense.</title>
        <authorList>
            <person name="Singh C."/>
            <person name="Tripathi A.K."/>
        </authorList>
    </citation>
    <scope>NUCLEOTIDE SEQUENCE [LARGE SCALE GENOMIC DNA]</scope>
    <source>
        <strain evidence="5 6">MTCC4038</strain>
        <plasmid evidence="5 6">p1</plasmid>
    </source>
</reference>
<evidence type="ECO:0000259" key="3">
    <source>
        <dbReference type="Pfam" id="PF03972"/>
    </source>
</evidence>
<dbReference type="InterPro" id="IPR045336">
    <property type="entry name" value="MmgE_PrpD_N"/>
</dbReference>
<dbReference type="InterPro" id="IPR045337">
    <property type="entry name" value="MmgE_PrpD_C"/>
</dbReference>
<dbReference type="InterPro" id="IPR042183">
    <property type="entry name" value="MmgE/PrpD_sf_1"/>
</dbReference>
<dbReference type="EMBL" id="CP032340">
    <property type="protein sequence ID" value="QCO11498.1"/>
    <property type="molecule type" value="Genomic_DNA"/>
</dbReference>
<protein>
    <recommendedName>
        <fullName evidence="7">2-methylcitrate dehydratase PrpD</fullName>
    </recommendedName>
</protein>
<dbReference type="InterPro" id="IPR005656">
    <property type="entry name" value="MmgE_PrpD"/>
</dbReference>
<name>A0A4D8QKI5_AZOBR</name>
<accession>A0A4D8QKI5</accession>
<evidence type="ECO:0008006" key="7">
    <source>
        <dbReference type="Google" id="ProtNLM"/>
    </source>
</evidence>